<reference evidence="1" key="2">
    <citation type="submission" date="2020-06" db="EMBL/GenBank/DDBJ databases">
        <title>Helianthus annuus Genome sequencing and assembly Release 2.</title>
        <authorList>
            <person name="Gouzy J."/>
            <person name="Langlade N."/>
            <person name="Munos S."/>
        </authorList>
    </citation>
    <scope>NUCLEOTIDE SEQUENCE</scope>
    <source>
        <tissue evidence="1">Leaves</tissue>
    </source>
</reference>
<sequence>MQAFILNGAVIISLRRHYLQTCPTSSTYRSSHFLPLALQGPTGLSALDSHLPPPFSLASSRL</sequence>
<comment type="caution">
    <text evidence="1">The sequence shown here is derived from an EMBL/GenBank/DDBJ whole genome shotgun (WGS) entry which is preliminary data.</text>
</comment>
<organism evidence="1 2">
    <name type="scientific">Helianthus annuus</name>
    <name type="common">Common sunflower</name>
    <dbReference type="NCBI Taxonomy" id="4232"/>
    <lineage>
        <taxon>Eukaryota</taxon>
        <taxon>Viridiplantae</taxon>
        <taxon>Streptophyta</taxon>
        <taxon>Embryophyta</taxon>
        <taxon>Tracheophyta</taxon>
        <taxon>Spermatophyta</taxon>
        <taxon>Magnoliopsida</taxon>
        <taxon>eudicotyledons</taxon>
        <taxon>Gunneridae</taxon>
        <taxon>Pentapetalae</taxon>
        <taxon>asterids</taxon>
        <taxon>campanulids</taxon>
        <taxon>Asterales</taxon>
        <taxon>Asteraceae</taxon>
        <taxon>Asteroideae</taxon>
        <taxon>Heliantheae alliance</taxon>
        <taxon>Heliantheae</taxon>
        <taxon>Helianthus</taxon>
    </lineage>
</organism>
<protein>
    <submittedName>
        <fullName evidence="1">Uncharacterized protein</fullName>
    </submittedName>
</protein>
<geneLocation type="mitochondrion" evidence="1"/>
<keyword evidence="2" id="KW-1185">Reference proteome</keyword>
<evidence type="ECO:0000313" key="1">
    <source>
        <dbReference type="EMBL" id="KAF5753173.1"/>
    </source>
</evidence>
<proteinExistence type="predicted"/>
<reference evidence="1" key="1">
    <citation type="journal article" date="2017" name="Nature">
        <title>The sunflower genome provides insights into oil metabolism, flowering and Asterid evolution.</title>
        <authorList>
            <person name="Badouin H."/>
            <person name="Gouzy J."/>
            <person name="Grassa C.J."/>
            <person name="Murat F."/>
            <person name="Staton S.E."/>
            <person name="Cottret L."/>
            <person name="Lelandais-Briere C."/>
            <person name="Owens G.L."/>
            <person name="Carrere S."/>
            <person name="Mayjonade B."/>
            <person name="Legrand L."/>
            <person name="Gill N."/>
            <person name="Kane N.C."/>
            <person name="Bowers J.E."/>
            <person name="Hubner S."/>
            <person name="Bellec A."/>
            <person name="Berard A."/>
            <person name="Berges H."/>
            <person name="Blanchet N."/>
            <person name="Boniface M.C."/>
            <person name="Brunel D."/>
            <person name="Catrice O."/>
            <person name="Chaidir N."/>
            <person name="Claudel C."/>
            <person name="Donnadieu C."/>
            <person name="Faraut T."/>
            <person name="Fievet G."/>
            <person name="Helmstetter N."/>
            <person name="King M."/>
            <person name="Knapp S.J."/>
            <person name="Lai Z."/>
            <person name="Le Paslier M.C."/>
            <person name="Lippi Y."/>
            <person name="Lorenzon L."/>
            <person name="Mandel J.R."/>
            <person name="Marage G."/>
            <person name="Marchand G."/>
            <person name="Marquand E."/>
            <person name="Bret-Mestries E."/>
            <person name="Morien E."/>
            <person name="Nambeesan S."/>
            <person name="Nguyen T."/>
            <person name="Pegot-Espagnet P."/>
            <person name="Pouilly N."/>
            <person name="Raftis F."/>
            <person name="Sallet E."/>
            <person name="Schiex T."/>
            <person name="Thomas J."/>
            <person name="Vandecasteele C."/>
            <person name="Vares D."/>
            <person name="Vear F."/>
            <person name="Vautrin S."/>
            <person name="Crespi M."/>
            <person name="Mangin B."/>
            <person name="Burke J.M."/>
            <person name="Salse J."/>
            <person name="Munos S."/>
            <person name="Vincourt P."/>
            <person name="Rieseberg L.H."/>
            <person name="Langlade N.B."/>
        </authorList>
    </citation>
    <scope>NUCLEOTIDE SEQUENCE</scope>
    <source>
        <tissue evidence="1">Leaves</tissue>
    </source>
</reference>
<name>A0A9K3DF67_HELAN</name>
<gene>
    <name evidence="1" type="ORF">HanXRQr2_MTg0835321</name>
</gene>
<keyword evidence="1" id="KW-0496">Mitochondrion</keyword>
<accession>A0A9K3DF67</accession>
<evidence type="ECO:0000313" key="2">
    <source>
        <dbReference type="Proteomes" id="UP000215914"/>
    </source>
</evidence>
<dbReference type="Proteomes" id="UP000215914">
    <property type="component" value="Unassembled WGS sequence"/>
</dbReference>
<dbReference type="AlphaFoldDB" id="A0A9K3DF67"/>
<dbReference type="EMBL" id="MNCJ02000334">
    <property type="protein sequence ID" value="KAF5753173.1"/>
    <property type="molecule type" value="Genomic_DNA"/>
</dbReference>